<dbReference type="EMBL" id="VLLP01000001">
    <property type="protein sequence ID" value="TWJ31933.1"/>
    <property type="molecule type" value="Genomic_DNA"/>
</dbReference>
<sequence>MLNPYARRLLAGLGVVAALVATPANPASADLSDVKIDFYFPDVTVAAGSPGKVESAILSASRPVVLRDVTMRFDFSGLSGKVIVSEPDDFGYCTTPEPSVLLCTDPFEVSLEEWGLAGILPVTIAPTDGTDEATGKLKVTFSAAGVDPLTRESSVRVGEGVDLAAGPETETSAKPGEAFDASLAVRNAGTTTVKGSSLVFFGDHALRAGEKYRNCTYDGDHLRTCNFDEELAPGTDYRASLDLVLGKDTYAPGRAYGEAIWMTRAEYEDFAAYLAEQGVSTGEPGTGGTLTLTTGRRQARAAQADTDPMNNHGLITVTTTGKNGSDLAAIGDKLTGAAGAKVTATVGFRNNGPATLDYTRAGSSVTYVRVGVPEGTTVVEAPESCAPVKGEEWGEPGEAGGRSYFCFAGSLAIAGEDETFDFTLRVDKVVPNAKGTVEVNVSCQCDGGFDHDLKPANDTAAVLVNAAGGGGGGTGDGDGGLPVTGAQTGLIVGVGGLLLALGVGGFVLSRRRRTRFVA</sequence>
<proteinExistence type="predicted"/>
<dbReference type="Proteomes" id="UP000319728">
    <property type="component" value="Unassembled WGS sequence"/>
</dbReference>
<evidence type="ECO:0000313" key="1">
    <source>
        <dbReference type="EMBL" id="TWJ31933.1"/>
    </source>
</evidence>
<evidence type="ECO:0000313" key="2">
    <source>
        <dbReference type="Proteomes" id="UP000319728"/>
    </source>
</evidence>
<reference evidence="1 2" key="1">
    <citation type="submission" date="2019-07" db="EMBL/GenBank/DDBJ databases">
        <title>R&amp;d 2014.</title>
        <authorList>
            <person name="Klenk H.-P."/>
        </authorList>
    </citation>
    <scope>NUCLEOTIDE SEQUENCE [LARGE SCALE GENOMIC DNA]</scope>
    <source>
        <strain evidence="1 2">DSM 43912</strain>
    </source>
</reference>
<protein>
    <submittedName>
        <fullName evidence="1">LPXTG-motif cell wall-anchored protein</fullName>
    </submittedName>
</protein>
<gene>
    <name evidence="1" type="ORF">JD81_05499</name>
</gene>
<organism evidence="1 2">
    <name type="scientific">Micromonospora sagamiensis</name>
    <dbReference type="NCBI Taxonomy" id="47875"/>
    <lineage>
        <taxon>Bacteria</taxon>
        <taxon>Bacillati</taxon>
        <taxon>Actinomycetota</taxon>
        <taxon>Actinomycetes</taxon>
        <taxon>Micromonosporales</taxon>
        <taxon>Micromonosporaceae</taxon>
        <taxon>Micromonospora</taxon>
    </lineage>
</organism>
<comment type="caution">
    <text evidence="1">The sequence shown here is derived from an EMBL/GenBank/DDBJ whole genome shotgun (WGS) entry which is preliminary data.</text>
</comment>
<dbReference type="RefSeq" id="WP_145821060.1">
    <property type="nucleotide sequence ID" value="NZ_AP023438.1"/>
</dbReference>
<dbReference type="AlphaFoldDB" id="A0A562WNK9"/>
<dbReference type="NCBIfam" id="TIGR01167">
    <property type="entry name" value="LPXTG_anchor"/>
    <property type="match status" value="1"/>
</dbReference>
<dbReference type="OrthoDB" id="3967140at2"/>
<accession>A0A562WNK9</accession>
<keyword evidence="2" id="KW-1185">Reference proteome</keyword>
<name>A0A562WNK9_9ACTN</name>